<reference evidence="2 3" key="1">
    <citation type="journal article" date="2016" name="Genome Announc.">
        <title>First Complete Genome Sequence of a Subdivision 6 Acidobacterium Strain.</title>
        <authorList>
            <person name="Huang S."/>
            <person name="Vieira S."/>
            <person name="Bunk B."/>
            <person name="Riedel T."/>
            <person name="Sproer C."/>
            <person name="Overmann J."/>
        </authorList>
    </citation>
    <scope>NUCLEOTIDE SEQUENCE [LARGE SCALE GENOMIC DNA]</scope>
    <source>
        <strain evidence="3">DSM 100886 HEG_-6_39</strain>
    </source>
</reference>
<keyword evidence="3" id="KW-1185">Reference proteome</keyword>
<dbReference type="PATRIC" id="fig|1813736.3.peg.4403"/>
<dbReference type="AlphaFoldDB" id="A0A143PR68"/>
<accession>A0A143PR68</accession>
<dbReference type="Proteomes" id="UP000076079">
    <property type="component" value="Chromosome"/>
</dbReference>
<name>A0A143PR68_LUTPR</name>
<proteinExistence type="predicted"/>
<dbReference type="EMBL" id="CP015136">
    <property type="protein sequence ID" value="AMY10921.1"/>
    <property type="molecule type" value="Genomic_DNA"/>
</dbReference>
<sequence>MIRSVSKPVLAVGLLALMVGAWYWALLPHTQLVVARRLALPVATARSGPDVPAVRLADLAVEAAQRPMPDDGRNPFANGVSTSRGASAGADRGEAAAATPIVAPGAPVPAWPRLELIGVAEARDGSGLVRTAIVSGPHGVHHARAGEVLEQVYRVERIGGDGVDVRLLPEDRMLRLALRP</sequence>
<evidence type="ECO:0000313" key="3">
    <source>
        <dbReference type="Proteomes" id="UP000076079"/>
    </source>
</evidence>
<feature type="region of interest" description="Disordered" evidence="1">
    <location>
        <begin position="66"/>
        <end position="88"/>
    </location>
</feature>
<evidence type="ECO:0000313" key="2">
    <source>
        <dbReference type="EMBL" id="AMY10921.1"/>
    </source>
</evidence>
<gene>
    <name evidence="2" type="ORF">LuPra_04164</name>
</gene>
<dbReference type="KEGG" id="abac:LuPra_04164"/>
<evidence type="ECO:0000256" key="1">
    <source>
        <dbReference type="SAM" id="MobiDB-lite"/>
    </source>
</evidence>
<organism evidence="2 3">
    <name type="scientific">Luteitalea pratensis</name>
    <dbReference type="NCBI Taxonomy" id="1855912"/>
    <lineage>
        <taxon>Bacteria</taxon>
        <taxon>Pseudomonadati</taxon>
        <taxon>Acidobacteriota</taxon>
        <taxon>Vicinamibacteria</taxon>
        <taxon>Vicinamibacterales</taxon>
        <taxon>Vicinamibacteraceae</taxon>
        <taxon>Luteitalea</taxon>
    </lineage>
</organism>
<reference evidence="3" key="2">
    <citation type="submission" date="2016-04" db="EMBL/GenBank/DDBJ databases">
        <title>First Complete Genome Sequence of a Subdivision 6 Acidobacterium.</title>
        <authorList>
            <person name="Huang S."/>
            <person name="Vieira S."/>
            <person name="Bunk B."/>
            <person name="Riedel T."/>
            <person name="Sproeer C."/>
            <person name="Overmann J."/>
        </authorList>
    </citation>
    <scope>NUCLEOTIDE SEQUENCE [LARGE SCALE GENOMIC DNA]</scope>
    <source>
        <strain evidence="3">DSM 100886 HEG_-6_39</strain>
    </source>
</reference>
<protein>
    <submittedName>
        <fullName evidence="2">Uncharacterized protein</fullName>
    </submittedName>
</protein>
<dbReference type="STRING" id="1855912.LuPra_04164"/>